<accession>A0A6N8J4R0</accession>
<proteinExistence type="predicted"/>
<sequence length="134" mass="15778">MSVVLIDLSVFHAVAERLVSPSLYDAHFEICREWKTSALEFLVENWMKLNRATYKVIDTDGVIENDVYEYTERGFTTIQFLKNLKFIRQNIDLKIIGLENLKFEEKYALEFLDRLINTVQSKFIESLAEYQDAI</sequence>
<name>A0A6N8J4R0_9BACT</name>
<evidence type="ECO:0000313" key="1">
    <source>
        <dbReference type="EMBL" id="MVT40235.1"/>
    </source>
</evidence>
<gene>
    <name evidence="1" type="ORF">GO495_06555</name>
</gene>
<reference evidence="1 2" key="1">
    <citation type="submission" date="2019-12" db="EMBL/GenBank/DDBJ databases">
        <title>The draft genomic sequence of strain Chitinophaga oryziterrae JCM 16595.</title>
        <authorList>
            <person name="Zhang X."/>
        </authorList>
    </citation>
    <scope>NUCLEOTIDE SEQUENCE [LARGE SCALE GENOMIC DNA]</scope>
    <source>
        <strain evidence="1 2">JCM 16595</strain>
    </source>
</reference>
<comment type="caution">
    <text evidence="1">The sequence shown here is derived from an EMBL/GenBank/DDBJ whole genome shotgun (WGS) entry which is preliminary data.</text>
</comment>
<dbReference type="EMBL" id="WRXO01000001">
    <property type="protein sequence ID" value="MVT40235.1"/>
    <property type="molecule type" value="Genomic_DNA"/>
</dbReference>
<dbReference type="AlphaFoldDB" id="A0A6N8J4R0"/>
<organism evidence="1 2">
    <name type="scientific">Chitinophaga oryziterrae</name>
    <dbReference type="NCBI Taxonomy" id="1031224"/>
    <lineage>
        <taxon>Bacteria</taxon>
        <taxon>Pseudomonadati</taxon>
        <taxon>Bacteroidota</taxon>
        <taxon>Chitinophagia</taxon>
        <taxon>Chitinophagales</taxon>
        <taxon>Chitinophagaceae</taxon>
        <taxon>Chitinophaga</taxon>
    </lineage>
</organism>
<evidence type="ECO:0000313" key="2">
    <source>
        <dbReference type="Proteomes" id="UP000468388"/>
    </source>
</evidence>
<keyword evidence="2" id="KW-1185">Reference proteome</keyword>
<protein>
    <submittedName>
        <fullName evidence="1">Uncharacterized protein</fullName>
    </submittedName>
</protein>
<dbReference type="RefSeq" id="WP_157298861.1">
    <property type="nucleotide sequence ID" value="NZ_BAAAZB010000005.1"/>
</dbReference>
<dbReference type="Proteomes" id="UP000468388">
    <property type="component" value="Unassembled WGS sequence"/>
</dbReference>